<protein>
    <submittedName>
        <fullName evidence="2">Uncharacterized protein</fullName>
    </submittedName>
</protein>
<sequence>MKRAHKGHRKKKRRETQRGKTEKQEARRKKMQREKMRGPNVRIQGRAEWKLQDPIVRSQRCIKEGERNEEEDRRQTRALRVQERE</sequence>
<keyword evidence="3" id="KW-1185">Reference proteome</keyword>
<dbReference type="Proteomes" id="UP001066276">
    <property type="component" value="Chromosome 9"/>
</dbReference>
<reference evidence="2" key="1">
    <citation type="journal article" date="2022" name="bioRxiv">
        <title>Sequencing and chromosome-scale assembly of the giantPleurodeles waltlgenome.</title>
        <authorList>
            <person name="Brown T."/>
            <person name="Elewa A."/>
            <person name="Iarovenko S."/>
            <person name="Subramanian E."/>
            <person name="Araus A.J."/>
            <person name="Petzold A."/>
            <person name="Susuki M."/>
            <person name="Suzuki K.-i.T."/>
            <person name="Hayashi T."/>
            <person name="Toyoda A."/>
            <person name="Oliveira C."/>
            <person name="Osipova E."/>
            <person name="Leigh N.D."/>
            <person name="Simon A."/>
            <person name="Yun M.H."/>
        </authorList>
    </citation>
    <scope>NUCLEOTIDE SEQUENCE</scope>
    <source>
        <strain evidence="2">20211129_DDA</strain>
        <tissue evidence="2">Liver</tissue>
    </source>
</reference>
<evidence type="ECO:0000313" key="2">
    <source>
        <dbReference type="EMBL" id="KAJ1108805.1"/>
    </source>
</evidence>
<name>A0AAV7N1K4_PLEWA</name>
<accession>A0AAV7N1K4</accession>
<gene>
    <name evidence="2" type="ORF">NDU88_006175</name>
</gene>
<dbReference type="AlphaFoldDB" id="A0AAV7N1K4"/>
<organism evidence="2 3">
    <name type="scientific">Pleurodeles waltl</name>
    <name type="common">Iberian ribbed newt</name>
    <dbReference type="NCBI Taxonomy" id="8319"/>
    <lineage>
        <taxon>Eukaryota</taxon>
        <taxon>Metazoa</taxon>
        <taxon>Chordata</taxon>
        <taxon>Craniata</taxon>
        <taxon>Vertebrata</taxon>
        <taxon>Euteleostomi</taxon>
        <taxon>Amphibia</taxon>
        <taxon>Batrachia</taxon>
        <taxon>Caudata</taxon>
        <taxon>Salamandroidea</taxon>
        <taxon>Salamandridae</taxon>
        <taxon>Pleurodelinae</taxon>
        <taxon>Pleurodeles</taxon>
    </lineage>
</organism>
<evidence type="ECO:0000256" key="1">
    <source>
        <dbReference type="SAM" id="MobiDB-lite"/>
    </source>
</evidence>
<feature type="region of interest" description="Disordered" evidence="1">
    <location>
        <begin position="1"/>
        <end position="85"/>
    </location>
</feature>
<feature type="compositionally biased region" description="Basic and acidic residues" evidence="1">
    <location>
        <begin position="61"/>
        <end position="85"/>
    </location>
</feature>
<proteinExistence type="predicted"/>
<evidence type="ECO:0000313" key="3">
    <source>
        <dbReference type="Proteomes" id="UP001066276"/>
    </source>
</evidence>
<dbReference type="EMBL" id="JANPWB010000013">
    <property type="protein sequence ID" value="KAJ1108805.1"/>
    <property type="molecule type" value="Genomic_DNA"/>
</dbReference>
<comment type="caution">
    <text evidence="2">The sequence shown here is derived from an EMBL/GenBank/DDBJ whole genome shotgun (WGS) entry which is preliminary data.</text>
</comment>
<feature type="compositionally biased region" description="Basic and acidic residues" evidence="1">
    <location>
        <begin position="16"/>
        <end position="25"/>
    </location>
</feature>
<feature type="compositionally biased region" description="Basic residues" evidence="1">
    <location>
        <begin position="1"/>
        <end position="15"/>
    </location>
</feature>